<dbReference type="PANTHER" id="PTHR35585">
    <property type="entry name" value="HHE DOMAIN PROTEIN (AFU_ORTHOLOGUE AFUA_4G00730)"/>
    <property type="match status" value="1"/>
</dbReference>
<comment type="caution">
    <text evidence="2">The sequence shown here is derived from an EMBL/GenBank/DDBJ whole genome shotgun (WGS) entry which is preliminary data.</text>
</comment>
<dbReference type="Proteomes" id="UP000033140">
    <property type="component" value="Unassembled WGS sequence"/>
</dbReference>
<sequence>MLKLNRAASFTCSQQLGHRLSTSAPSLIIFCKSKMFHSVIRQSPRATLFAAQRTFASSQFAMAQSALYKAIQHDHVELADYYNNYKKMTSAFQPDEAQKWANQFIWELARHAIGEELVVYPAFEKHLGAEGKEMADRDRQQHLDIKQELYDLQNMSTDSPAFEDKFTTLWGKLELHVKEEEMDDLPKLDAAISAEDAESYATSFQRTKHFVPTRSHPSAPDKPPFETIAGLLAAPLDKLGDLFRSFPK</sequence>
<evidence type="ECO:0000259" key="1">
    <source>
        <dbReference type="Pfam" id="PF01814"/>
    </source>
</evidence>
<evidence type="ECO:0000313" key="2">
    <source>
        <dbReference type="EMBL" id="GAO51417.1"/>
    </source>
</evidence>
<reference evidence="2 3" key="2">
    <citation type="journal article" date="2014" name="J. Gen. Appl. Microbiol.">
        <title>The early diverging ascomycetous budding yeast Saitoella complicata has three histone deacetylases belonging to the Clr6, Hos2, and Rpd3 lineages.</title>
        <authorList>
            <person name="Nishida H."/>
            <person name="Matsumoto T."/>
            <person name="Kondo S."/>
            <person name="Hamamoto M."/>
            <person name="Yoshikawa H."/>
        </authorList>
    </citation>
    <scope>NUCLEOTIDE SEQUENCE [LARGE SCALE GENOMIC DNA]</scope>
    <source>
        <strain evidence="2 3">NRRL Y-17804</strain>
    </source>
</reference>
<keyword evidence="3" id="KW-1185">Reference proteome</keyword>
<dbReference type="Gene3D" id="1.20.120.520">
    <property type="entry name" value="nmb1532 protein domain like"/>
    <property type="match status" value="1"/>
</dbReference>
<dbReference type="PANTHER" id="PTHR35585:SF1">
    <property type="entry name" value="HHE DOMAIN PROTEIN (AFU_ORTHOLOGUE AFUA_4G00730)"/>
    <property type="match status" value="1"/>
</dbReference>
<gene>
    <name evidence="2" type="ORF">G7K_5518-t1</name>
</gene>
<dbReference type="STRING" id="698492.A0A0E9NNH6"/>
<dbReference type="OMA" id="IEDMFDQ"/>
<dbReference type="InterPro" id="IPR012312">
    <property type="entry name" value="Hemerythrin-like"/>
</dbReference>
<evidence type="ECO:0000313" key="3">
    <source>
        <dbReference type="Proteomes" id="UP000033140"/>
    </source>
</evidence>
<dbReference type="Pfam" id="PF01814">
    <property type="entry name" value="Hemerythrin"/>
    <property type="match status" value="1"/>
</dbReference>
<proteinExistence type="predicted"/>
<dbReference type="EMBL" id="BACD03000045">
    <property type="protein sequence ID" value="GAO51417.1"/>
    <property type="molecule type" value="Genomic_DNA"/>
</dbReference>
<dbReference type="AlphaFoldDB" id="A0A0E9NNH6"/>
<reference evidence="2 3" key="3">
    <citation type="journal article" date="2015" name="Genome Announc.">
        <title>Draft Genome Sequence of the Archiascomycetous Yeast Saitoella complicata.</title>
        <authorList>
            <person name="Yamauchi K."/>
            <person name="Kondo S."/>
            <person name="Hamamoto M."/>
            <person name="Takahashi Y."/>
            <person name="Ogura Y."/>
            <person name="Hayashi T."/>
            <person name="Nishida H."/>
        </authorList>
    </citation>
    <scope>NUCLEOTIDE SEQUENCE [LARGE SCALE GENOMIC DNA]</scope>
    <source>
        <strain evidence="2 3">NRRL Y-17804</strain>
    </source>
</reference>
<accession>A0A0E9NNH6</accession>
<organism evidence="2 3">
    <name type="scientific">Saitoella complicata (strain BCRC 22490 / CBS 7301 / JCM 7358 / NBRC 10748 / NRRL Y-17804)</name>
    <dbReference type="NCBI Taxonomy" id="698492"/>
    <lineage>
        <taxon>Eukaryota</taxon>
        <taxon>Fungi</taxon>
        <taxon>Dikarya</taxon>
        <taxon>Ascomycota</taxon>
        <taxon>Taphrinomycotina</taxon>
        <taxon>Taphrinomycotina incertae sedis</taxon>
        <taxon>Saitoella</taxon>
    </lineage>
</organism>
<reference evidence="2 3" key="1">
    <citation type="journal article" date="2011" name="J. Gen. Appl. Microbiol.">
        <title>Draft genome sequencing of the enigmatic yeast Saitoella complicata.</title>
        <authorList>
            <person name="Nishida H."/>
            <person name="Hamamoto M."/>
            <person name="Sugiyama J."/>
        </authorList>
    </citation>
    <scope>NUCLEOTIDE SEQUENCE [LARGE SCALE GENOMIC DNA]</scope>
    <source>
        <strain evidence="2 3">NRRL Y-17804</strain>
    </source>
</reference>
<feature type="domain" description="Hemerythrin-like" evidence="1">
    <location>
        <begin position="68"/>
        <end position="188"/>
    </location>
</feature>
<protein>
    <recommendedName>
        <fullName evidence="1">Hemerythrin-like domain-containing protein</fullName>
    </recommendedName>
</protein>
<name>A0A0E9NNH6_SAICN</name>